<gene>
    <name evidence="2" type="ORF">FYJ83_14375</name>
</gene>
<evidence type="ECO:0000259" key="1">
    <source>
        <dbReference type="PROSITE" id="PS51186"/>
    </source>
</evidence>
<proteinExistence type="predicted"/>
<dbReference type="InterPro" id="IPR016181">
    <property type="entry name" value="Acyl_CoA_acyltransferase"/>
</dbReference>
<accession>A0A6N7XYW1</accession>
<dbReference type="AlphaFoldDB" id="A0A6N7XYW1"/>
<keyword evidence="3" id="KW-1185">Reference proteome</keyword>
<evidence type="ECO:0000313" key="2">
    <source>
        <dbReference type="EMBL" id="MSU02643.1"/>
    </source>
</evidence>
<dbReference type="Proteomes" id="UP000469523">
    <property type="component" value="Unassembled WGS sequence"/>
</dbReference>
<dbReference type="CDD" id="cd04301">
    <property type="entry name" value="NAT_SF"/>
    <property type="match status" value="1"/>
</dbReference>
<dbReference type="Gene3D" id="3.40.630.30">
    <property type="match status" value="1"/>
</dbReference>
<dbReference type="GO" id="GO:0016747">
    <property type="term" value="F:acyltransferase activity, transferring groups other than amino-acyl groups"/>
    <property type="evidence" value="ECO:0007669"/>
    <property type="project" value="InterPro"/>
</dbReference>
<reference evidence="2 3" key="1">
    <citation type="submission" date="2019-09" db="EMBL/GenBank/DDBJ databases">
        <title>In-depth cultivation of the pig gut microbiome towards novel bacterial diversity and tailored functional studies.</title>
        <authorList>
            <person name="Wylensek D."/>
            <person name="Hitch T.C.A."/>
            <person name="Clavel T."/>
        </authorList>
    </citation>
    <scope>NUCLEOTIDE SEQUENCE [LARGE SCALE GENOMIC DNA]</scope>
    <source>
        <strain evidence="2 3">WCA3-693-APC-4?</strain>
    </source>
</reference>
<feature type="domain" description="N-acetyltransferase" evidence="1">
    <location>
        <begin position="5"/>
        <end position="151"/>
    </location>
</feature>
<protein>
    <submittedName>
        <fullName evidence="2">GNAT family N-acetyltransferase</fullName>
    </submittedName>
</protein>
<sequence length="151" mass="17558">MIQNYNFRKLTLSDLDLVLQMERDFRSGFVVEENARQFLLNPNNWIFACIEDKRVIGFAYGYELNRLDNKGNMLYIHEVGVLLEYQRQGIGLQILTSIKNLCKLTGICRFFLFTQKLNSAACLLYEKAGGEKTSDGQDDDVTYFFNISEKR</sequence>
<organism evidence="2 3">
    <name type="scientific">Tissierella pigra</name>
    <dbReference type="NCBI Taxonomy" id="2607614"/>
    <lineage>
        <taxon>Bacteria</taxon>
        <taxon>Bacillati</taxon>
        <taxon>Bacillota</taxon>
        <taxon>Tissierellia</taxon>
        <taxon>Tissierellales</taxon>
        <taxon>Tissierellaceae</taxon>
        <taxon>Tissierella</taxon>
    </lineage>
</organism>
<dbReference type="Pfam" id="PF00583">
    <property type="entry name" value="Acetyltransf_1"/>
    <property type="match status" value="1"/>
</dbReference>
<name>A0A6N7XYW1_9FIRM</name>
<evidence type="ECO:0000313" key="3">
    <source>
        <dbReference type="Proteomes" id="UP000469523"/>
    </source>
</evidence>
<dbReference type="RefSeq" id="WP_154441668.1">
    <property type="nucleotide sequence ID" value="NZ_JAHLPJ010000001.1"/>
</dbReference>
<dbReference type="InterPro" id="IPR000182">
    <property type="entry name" value="GNAT_dom"/>
</dbReference>
<dbReference type="SUPFAM" id="SSF55729">
    <property type="entry name" value="Acyl-CoA N-acyltransferases (Nat)"/>
    <property type="match status" value="1"/>
</dbReference>
<dbReference type="EMBL" id="VUNQ01000038">
    <property type="protein sequence ID" value="MSU02643.1"/>
    <property type="molecule type" value="Genomic_DNA"/>
</dbReference>
<dbReference type="PROSITE" id="PS51186">
    <property type="entry name" value="GNAT"/>
    <property type="match status" value="1"/>
</dbReference>
<comment type="caution">
    <text evidence="2">The sequence shown here is derived from an EMBL/GenBank/DDBJ whole genome shotgun (WGS) entry which is preliminary data.</text>
</comment>
<keyword evidence="2" id="KW-0808">Transferase</keyword>